<organism evidence="2 3">
    <name type="scientific">Halocatena marina</name>
    <dbReference type="NCBI Taxonomy" id="2934937"/>
    <lineage>
        <taxon>Archaea</taxon>
        <taxon>Methanobacteriati</taxon>
        <taxon>Methanobacteriota</taxon>
        <taxon>Stenosarchaea group</taxon>
        <taxon>Halobacteria</taxon>
        <taxon>Halobacteriales</taxon>
        <taxon>Natronomonadaceae</taxon>
        <taxon>Halocatena</taxon>
    </lineage>
</organism>
<dbReference type="EMBL" id="JBHTAX010000005">
    <property type="protein sequence ID" value="MFC7192781.1"/>
    <property type="molecule type" value="Genomic_DNA"/>
</dbReference>
<proteinExistence type="predicted"/>
<gene>
    <name evidence="2" type="ORF">ACFQL7_25215</name>
</gene>
<dbReference type="Proteomes" id="UP001596417">
    <property type="component" value="Unassembled WGS sequence"/>
</dbReference>
<dbReference type="InterPro" id="IPR058285">
    <property type="entry name" value="DUF7979"/>
</dbReference>
<evidence type="ECO:0000313" key="2">
    <source>
        <dbReference type="EMBL" id="MFC7192781.1"/>
    </source>
</evidence>
<evidence type="ECO:0000313" key="3">
    <source>
        <dbReference type="Proteomes" id="UP001596417"/>
    </source>
</evidence>
<sequence>MNRRHLAVIALGIAVLLFGAPLVSPVPDYGSHLRVIVNDDPTTFPTEQAKENQLRNTTTMDYQNLSAHAQRLFERGYTTEQFADEPAVRLDEVPESWTTLVPNESDTGRFIYIHKDGDYYYTGFQQFTPGPSPQAFMLRLGPLIGAIGFGTLAGHFVLTTED</sequence>
<dbReference type="Pfam" id="PF25934">
    <property type="entry name" value="DUF7979"/>
    <property type="match status" value="1"/>
</dbReference>
<evidence type="ECO:0000259" key="1">
    <source>
        <dbReference type="Pfam" id="PF25934"/>
    </source>
</evidence>
<protein>
    <recommendedName>
        <fullName evidence="1">DUF7979 domain-containing protein</fullName>
    </recommendedName>
</protein>
<keyword evidence="3" id="KW-1185">Reference proteome</keyword>
<accession>A0ABD5YYS8</accession>
<dbReference type="GeneID" id="76202480"/>
<dbReference type="AlphaFoldDB" id="A0ABD5YYS8"/>
<comment type="caution">
    <text evidence="2">The sequence shown here is derived from an EMBL/GenBank/DDBJ whole genome shotgun (WGS) entry which is preliminary data.</text>
</comment>
<feature type="domain" description="DUF7979" evidence="1">
    <location>
        <begin position="47"/>
        <end position="122"/>
    </location>
</feature>
<name>A0ABD5YYS8_9EURY</name>
<reference evidence="2 3" key="1">
    <citation type="journal article" date="2019" name="Int. J. Syst. Evol. Microbiol.">
        <title>The Global Catalogue of Microorganisms (GCM) 10K type strain sequencing project: providing services to taxonomists for standard genome sequencing and annotation.</title>
        <authorList>
            <consortium name="The Broad Institute Genomics Platform"/>
            <consortium name="The Broad Institute Genome Sequencing Center for Infectious Disease"/>
            <person name="Wu L."/>
            <person name="Ma J."/>
        </authorList>
    </citation>
    <scope>NUCLEOTIDE SEQUENCE [LARGE SCALE GENOMIC DNA]</scope>
    <source>
        <strain evidence="2 3">RDMS1</strain>
    </source>
</reference>
<dbReference type="RefSeq" id="WP_264556527.1">
    <property type="nucleotide sequence ID" value="NZ_CP109981.1"/>
</dbReference>